<accession>A0ACB8CQ36</accession>
<sequence>MTTMSTKAFEDRKPDTFFRRSLGVLALVLVLSFVVFVLRPLRSIKGPFSFGPNEASAIGSSVEAAAFRYRCDQASEDAREAIDYYADPCEDFHAYACHPTRGRDRGQVEEERKTLQRVLLELSSRNDTATVSVQNLKRIFTILFDKLNPREAAIYSMAHVLLPTELLEVLLDDNRNDACFRLIADTLGTSWQDIESYLLGFFDENHEVQSVADSLVSTLEKMLRENYAPDKEKSGAAIAKLKQLRFNVLPGEGLASILQGTACRGNLSDRSLYRNVLLCRGSSQNVRTAKNDTTRRRERSSLSTTTILLPVESFRPSSFCHGHDNPLNYATLGTELAATLLRYISEPLDGAASPTSEAGRRETLIPALTTNISACLAKTSTRRPLGKVLEDIASQTVAFQVALQASKSHANVWTHLENAADAPAWKQTYFVKYCQRLCSKGTSHSFAAALDAALVCNLVVMNSPEFAQLFTCERGDPMVPADYCLAL</sequence>
<keyword evidence="2" id="KW-1185">Reference proteome</keyword>
<gene>
    <name evidence="1" type="ORF">HPB49_006642</name>
</gene>
<protein>
    <submittedName>
        <fullName evidence="1">Uncharacterized protein</fullName>
    </submittedName>
</protein>
<evidence type="ECO:0000313" key="2">
    <source>
        <dbReference type="Proteomes" id="UP000821865"/>
    </source>
</evidence>
<proteinExistence type="predicted"/>
<dbReference type="EMBL" id="CM023474">
    <property type="protein sequence ID" value="KAH7949254.1"/>
    <property type="molecule type" value="Genomic_DNA"/>
</dbReference>
<organism evidence="1 2">
    <name type="scientific">Dermacentor silvarum</name>
    <name type="common">Tick</name>
    <dbReference type="NCBI Taxonomy" id="543639"/>
    <lineage>
        <taxon>Eukaryota</taxon>
        <taxon>Metazoa</taxon>
        <taxon>Ecdysozoa</taxon>
        <taxon>Arthropoda</taxon>
        <taxon>Chelicerata</taxon>
        <taxon>Arachnida</taxon>
        <taxon>Acari</taxon>
        <taxon>Parasitiformes</taxon>
        <taxon>Ixodida</taxon>
        <taxon>Ixodoidea</taxon>
        <taxon>Ixodidae</taxon>
        <taxon>Rhipicephalinae</taxon>
        <taxon>Dermacentor</taxon>
    </lineage>
</organism>
<dbReference type="Proteomes" id="UP000821865">
    <property type="component" value="Chromosome 5"/>
</dbReference>
<name>A0ACB8CQ36_DERSI</name>
<evidence type="ECO:0000313" key="1">
    <source>
        <dbReference type="EMBL" id="KAH7949254.1"/>
    </source>
</evidence>
<reference evidence="1" key="1">
    <citation type="submission" date="2020-05" db="EMBL/GenBank/DDBJ databases">
        <title>Large-scale comparative analyses of tick genomes elucidate their genetic diversity and vector capacities.</title>
        <authorList>
            <person name="Jia N."/>
            <person name="Wang J."/>
            <person name="Shi W."/>
            <person name="Du L."/>
            <person name="Sun Y."/>
            <person name="Zhan W."/>
            <person name="Jiang J."/>
            <person name="Wang Q."/>
            <person name="Zhang B."/>
            <person name="Ji P."/>
            <person name="Sakyi L.B."/>
            <person name="Cui X."/>
            <person name="Yuan T."/>
            <person name="Jiang B."/>
            <person name="Yang W."/>
            <person name="Lam T.T.-Y."/>
            <person name="Chang Q."/>
            <person name="Ding S."/>
            <person name="Wang X."/>
            <person name="Zhu J."/>
            <person name="Ruan X."/>
            <person name="Zhao L."/>
            <person name="Wei J."/>
            <person name="Que T."/>
            <person name="Du C."/>
            <person name="Cheng J."/>
            <person name="Dai P."/>
            <person name="Han X."/>
            <person name="Huang E."/>
            <person name="Gao Y."/>
            <person name="Liu J."/>
            <person name="Shao H."/>
            <person name="Ye R."/>
            <person name="Li L."/>
            <person name="Wei W."/>
            <person name="Wang X."/>
            <person name="Wang C."/>
            <person name="Yang T."/>
            <person name="Huo Q."/>
            <person name="Li W."/>
            <person name="Guo W."/>
            <person name="Chen H."/>
            <person name="Zhou L."/>
            <person name="Ni X."/>
            <person name="Tian J."/>
            <person name="Zhou Y."/>
            <person name="Sheng Y."/>
            <person name="Liu T."/>
            <person name="Pan Y."/>
            <person name="Xia L."/>
            <person name="Li J."/>
            <person name="Zhao F."/>
            <person name="Cao W."/>
        </authorList>
    </citation>
    <scope>NUCLEOTIDE SEQUENCE</scope>
    <source>
        <strain evidence="1">Dsil-2018</strain>
    </source>
</reference>
<comment type="caution">
    <text evidence="1">The sequence shown here is derived from an EMBL/GenBank/DDBJ whole genome shotgun (WGS) entry which is preliminary data.</text>
</comment>